<gene>
    <name evidence="1" type="ORF">LSAA_8361</name>
</gene>
<keyword evidence="2" id="KW-1185">Reference proteome</keyword>
<accession>A0A7R8CSQ9</accession>
<sequence length="170" mass="19397">MVLCMKNVTKTYYLSPWDIFEYSPEIYVRLLSNGRPEFITVFGGGKVKSYSTVSIPVGLEGSQTRRKEFLITDVDQANFASFLCNSISRQEKDLESLNSEFEEICNDDFSHISALPKFSVRINEKTTLRYIRACSVSLRDSASHHSSVNALRAAVDEQWLAMLDDYVMRV</sequence>
<name>A0A7R8CSQ9_LEPSM</name>
<protein>
    <submittedName>
        <fullName evidence="1">(salmon louse) hypothetical protein</fullName>
    </submittedName>
</protein>
<dbReference type="EMBL" id="HG994583">
    <property type="protein sequence ID" value="CAF2916350.1"/>
    <property type="molecule type" value="Genomic_DNA"/>
</dbReference>
<reference evidence="1" key="1">
    <citation type="submission" date="2021-02" db="EMBL/GenBank/DDBJ databases">
        <authorList>
            <person name="Bekaert M."/>
        </authorList>
    </citation>
    <scope>NUCLEOTIDE SEQUENCE</scope>
    <source>
        <strain evidence="1">IoA-00</strain>
    </source>
</reference>
<evidence type="ECO:0000313" key="2">
    <source>
        <dbReference type="Proteomes" id="UP000675881"/>
    </source>
</evidence>
<dbReference type="AlphaFoldDB" id="A0A7R8CSQ9"/>
<evidence type="ECO:0000313" key="1">
    <source>
        <dbReference type="EMBL" id="CAF2916350.1"/>
    </source>
</evidence>
<organism evidence="1 2">
    <name type="scientific">Lepeophtheirus salmonis</name>
    <name type="common">Salmon louse</name>
    <name type="synonym">Caligus salmonis</name>
    <dbReference type="NCBI Taxonomy" id="72036"/>
    <lineage>
        <taxon>Eukaryota</taxon>
        <taxon>Metazoa</taxon>
        <taxon>Ecdysozoa</taxon>
        <taxon>Arthropoda</taxon>
        <taxon>Crustacea</taxon>
        <taxon>Multicrustacea</taxon>
        <taxon>Hexanauplia</taxon>
        <taxon>Copepoda</taxon>
        <taxon>Siphonostomatoida</taxon>
        <taxon>Caligidae</taxon>
        <taxon>Lepeophtheirus</taxon>
    </lineage>
</organism>
<dbReference type="Proteomes" id="UP000675881">
    <property type="component" value="Chromosome 4"/>
</dbReference>
<proteinExistence type="predicted"/>